<dbReference type="GO" id="GO:0009002">
    <property type="term" value="F:serine-type D-Ala-D-Ala carboxypeptidase activity"/>
    <property type="evidence" value="ECO:0007669"/>
    <property type="project" value="InterPro"/>
</dbReference>
<evidence type="ECO:0000256" key="10">
    <source>
        <dbReference type="SAM" id="Phobius"/>
    </source>
</evidence>
<feature type="active site" description="Acyl-ester intermediate" evidence="7">
    <location>
        <position position="61"/>
    </location>
</feature>
<feature type="active site" description="Acyl-ester intermediate" evidence="7">
    <location>
        <position position="64"/>
    </location>
</feature>
<dbReference type="SUPFAM" id="SSF56601">
    <property type="entry name" value="beta-lactamase/transpeptidase-like"/>
    <property type="match status" value="1"/>
</dbReference>
<feature type="transmembrane region" description="Helical" evidence="10">
    <location>
        <begin position="339"/>
        <end position="364"/>
    </location>
</feature>
<dbReference type="Proteomes" id="UP000596092">
    <property type="component" value="Chromosome"/>
</dbReference>
<reference evidence="13 14" key="1">
    <citation type="submission" date="2020-05" db="EMBL/GenBank/DDBJ databases">
        <title>Complete genome of Desulfobulbus oligotrophicus.</title>
        <authorList>
            <person name="Podar M."/>
        </authorList>
    </citation>
    <scope>NUCLEOTIDE SEQUENCE [LARGE SCALE GENOMIC DNA]</scope>
    <source>
        <strain evidence="13 14">Prop6</strain>
    </source>
</reference>
<dbReference type="KEGG" id="dog:HP555_10185"/>
<dbReference type="InterPro" id="IPR001967">
    <property type="entry name" value="Peptidase_S11_N"/>
</dbReference>
<feature type="chain" id="PRO_5032363916" evidence="11">
    <location>
        <begin position="21"/>
        <end position="379"/>
    </location>
</feature>
<keyword evidence="2 11" id="KW-0732">Signal</keyword>
<keyword evidence="13" id="KW-0121">Carboxypeptidase</keyword>
<keyword evidence="13" id="KW-0645">Protease</keyword>
<dbReference type="GO" id="GO:0009252">
    <property type="term" value="P:peptidoglycan biosynthetic process"/>
    <property type="evidence" value="ECO:0007669"/>
    <property type="project" value="UniProtKB-KW"/>
</dbReference>
<keyword evidence="10" id="KW-0472">Membrane</keyword>
<evidence type="ECO:0000313" key="13">
    <source>
        <dbReference type="EMBL" id="QQG66205.1"/>
    </source>
</evidence>
<dbReference type="GO" id="GO:0006508">
    <property type="term" value="P:proteolysis"/>
    <property type="evidence" value="ECO:0007669"/>
    <property type="project" value="InterPro"/>
</dbReference>
<keyword evidence="5" id="KW-0573">Peptidoglycan synthesis</keyword>
<dbReference type="GO" id="GO:0071555">
    <property type="term" value="P:cell wall organization"/>
    <property type="evidence" value="ECO:0007669"/>
    <property type="project" value="UniProtKB-KW"/>
</dbReference>
<dbReference type="RefSeq" id="WP_199262128.1">
    <property type="nucleotide sequence ID" value="NZ_CP054140.1"/>
</dbReference>
<evidence type="ECO:0000256" key="2">
    <source>
        <dbReference type="ARBA" id="ARBA00022729"/>
    </source>
</evidence>
<proteinExistence type="inferred from homology"/>
<dbReference type="InterPro" id="IPR018044">
    <property type="entry name" value="Peptidase_S11"/>
</dbReference>
<dbReference type="Gene3D" id="3.40.710.10">
    <property type="entry name" value="DD-peptidase/beta-lactamase superfamily"/>
    <property type="match status" value="1"/>
</dbReference>
<comment type="similarity">
    <text evidence="1 9">Belongs to the peptidase S11 family.</text>
</comment>
<evidence type="ECO:0000256" key="8">
    <source>
        <dbReference type="PIRSR" id="PIRSR618044-2"/>
    </source>
</evidence>
<accession>A0A7T5VE03</accession>
<evidence type="ECO:0000313" key="14">
    <source>
        <dbReference type="Proteomes" id="UP000596092"/>
    </source>
</evidence>
<evidence type="ECO:0000256" key="4">
    <source>
        <dbReference type="ARBA" id="ARBA00022960"/>
    </source>
</evidence>
<dbReference type="AlphaFoldDB" id="A0A7T5VE03"/>
<feature type="signal peptide" evidence="11">
    <location>
        <begin position="1"/>
        <end position="20"/>
    </location>
</feature>
<sequence>MKRHTLIFLLLLPLLTPILAHGRAPVQPLSQDPYASALLIDAESGKVLFEANADSTIYPASVLKLMTLYVILDRVEQGALRLDEVVPVTVEAAKIGGSQVYLDPREQFPVDELLYALMVQSANDAAVALATHVAGSKEGFVALMNQKAQELGMKNSRFYSVHGLPPSKGQLPDVTTARDLAILCRELVKRPQALTYTSTQTRDFRDGKFIMRNHNKLLGQVAGADGLKTGYYQAAGFSIAATAQRSGVRIIALVMGSKDRKVRDAKAVELINRGFTLIPPKMETVATAGAVATQQGASVTADTGITFATPQASETDILSGAEEQPDKPDSAGTKRGSSLGLLFIGIGVGFLFFLLALGVVILVMKRRAGNVRSRYRGRG</sequence>
<keyword evidence="3" id="KW-0378">Hydrolase</keyword>
<evidence type="ECO:0000256" key="11">
    <source>
        <dbReference type="SAM" id="SignalP"/>
    </source>
</evidence>
<feature type="domain" description="Peptidase S11 D-alanyl-D-alanine carboxypeptidase A N-terminal" evidence="12">
    <location>
        <begin position="36"/>
        <end position="258"/>
    </location>
</feature>
<keyword evidence="6" id="KW-0961">Cell wall biogenesis/degradation</keyword>
<feature type="binding site" evidence="8">
    <location>
        <position position="228"/>
    </location>
    <ligand>
        <name>substrate</name>
    </ligand>
</feature>
<evidence type="ECO:0000256" key="6">
    <source>
        <dbReference type="ARBA" id="ARBA00023316"/>
    </source>
</evidence>
<keyword evidence="4" id="KW-0133">Cell shape</keyword>
<keyword evidence="14" id="KW-1185">Reference proteome</keyword>
<protein>
    <submittedName>
        <fullName evidence="13">D-alanyl-D-alanine carboxypeptidase</fullName>
    </submittedName>
</protein>
<evidence type="ECO:0000256" key="7">
    <source>
        <dbReference type="PIRSR" id="PIRSR618044-1"/>
    </source>
</evidence>
<evidence type="ECO:0000259" key="12">
    <source>
        <dbReference type="Pfam" id="PF00768"/>
    </source>
</evidence>
<dbReference type="EMBL" id="CP054140">
    <property type="protein sequence ID" value="QQG66205.1"/>
    <property type="molecule type" value="Genomic_DNA"/>
</dbReference>
<evidence type="ECO:0000256" key="5">
    <source>
        <dbReference type="ARBA" id="ARBA00022984"/>
    </source>
</evidence>
<dbReference type="PANTHER" id="PTHR21581">
    <property type="entry name" value="D-ALANYL-D-ALANINE CARBOXYPEPTIDASE"/>
    <property type="match status" value="1"/>
</dbReference>
<feature type="active site" evidence="7">
    <location>
        <position position="121"/>
    </location>
</feature>
<keyword evidence="10" id="KW-1133">Transmembrane helix</keyword>
<evidence type="ECO:0000256" key="1">
    <source>
        <dbReference type="ARBA" id="ARBA00007164"/>
    </source>
</evidence>
<name>A0A7T5VE03_9BACT</name>
<dbReference type="PANTHER" id="PTHR21581:SF6">
    <property type="entry name" value="TRAFFICKING PROTEIN PARTICLE COMPLEX SUBUNIT 12"/>
    <property type="match status" value="1"/>
</dbReference>
<gene>
    <name evidence="13" type="ORF">HP555_10185</name>
</gene>
<dbReference type="PRINTS" id="PR00725">
    <property type="entry name" value="DADACBPTASE1"/>
</dbReference>
<dbReference type="Pfam" id="PF00768">
    <property type="entry name" value="Peptidase_S11"/>
    <property type="match status" value="1"/>
</dbReference>
<evidence type="ECO:0000256" key="3">
    <source>
        <dbReference type="ARBA" id="ARBA00022801"/>
    </source>
</evidence>
<organism evidence="13 14">
    <name type="scientific">Desulfobulbus oligotrophicus</name>
    <dbReference type="NCBI Taxonomy" id="1909699"/>
    <lineage>
        <taxon>Bacteria</taxon>
        <taxon>Pseudomonadati</taxon>
        <taxon>Thermodesulfobacteriota</taxon>
        <taxon>Desulfobulbia</taxon>
        <taxon>Desulfobulbales</taxon>
        <taxon>Desulfobulbaceae</taxon>
        <taxon>Desulfobulbus</taxon>
    </lineage>
</organism>
<keyword evidence="10" id="KW-0812">Transmembrane</keyword>
<dbReference type="InterPro" id="IPR012338">
    <property type="entry name" value="Beta-lactam/transpept-like"/>
</dbReference>
<evidence type="ECO:0000256" key="9">
    <source>
        <dbReference type="RuleBase" id="RU004016"/>
    </source>
</evidence>
<dbReference type="GO" id="GO:0008360">
    <property type="term" value="P:regulation of cell shape"/>
    <property type="evidence" value="ECO:0007669"/>
    <property type="project" value="UniProtKB-KW"/>
</dbReference>